<dbReference type="Proteomes" id="UP000477083">
    <property type="component" value="Unassembled WGS sequence"/>
</dbReference>
<gene>
    <name evidence="2" type="ORF">GS660_08515</name>
</gene>
<proteinExistence type="predicted"/>
<comment type="caution">
    <text evidence="2">The sequence shown here is derived from an EMBL/GenBank/DDBJ whole genome shotgun (WGS) entry which is preliminary data.</text>
</comment>
<organism evidence="2 3">
    <name type="scientific">Frigidibacter albus</name>
    <dbReference type="NCBI Taxonomy" id="1465486"/>
    <lineage>
        <taxon>Bacteria</taxon>
        <taxon>Pseudomonadati</taxon>
        <taxon>Pseudomonadota</taxon>
        <taxon>Alphaproteobacteria</taxon>
        <taxon>Rhodobacterales</taxon>
        <taxon>Paracoccaceae</taxon>
        <taxon>Frigidibacter</taxon>
    </lineage>
</organism>
<reference evidence="2 3" key="1">
    <citation type="submission" date="2020-01" db="EMBL/GenBank/DDBJ databases">
        <title>Frigidibacter albus SP32T (=CGMCC 1.13995T).</title>
        <authorList>
            <person name="Liao X."/>
        </authorList>
    </citation>
    <scope>NUCLEOTIDE SEQUENCE [LARGE SCALE GENOMIC DNA]</scope>
    <source>
        <strain evidence="2 3">SP32</strain>
    </source>
</reference>
<evidence type="ECO:0000256" key="1">
    <source>
        <dbReference type="SAM" id="Phobius"/>
    </source>
</evidence>
<name>A0A6L8VHD4_9RHOB</name>
<keyword evidence="1" id="KW-0812">Transmembrane</keyword>
<keyword evidence="1" id="KW-1133">Transmembrane helix</keyword>
<sequence length="61" mass="6839">MNLTWLMRAAHWVRHPPSMGRVILVAVVVAICLAIVGIEWLGLWPEALTMDPKAQRGPRLP</sequence>
<dbReference type="RefSeq" id="WP_161656876.1">
    <property type="nucleotide sequence ID" value="NZ_BMGW01000004.1"/>
</dbReference>
<dbReference type="AlphaFoldDB" id="A0A6L8VHD4"/>
<evidence type="ECO:0000313" key="3">
    <source>
        <dbReference type="Proteomes" id="UP000477083"/>
    </source>
</evidence>
<feature type="transmembrane region" description="Helical" evidence="1">
    <location>
        <begin position="21"/>
        <end position="43"/>
    </location>
</feature>
<accession>A0A6L8VHD4</accession>
<keyword evidence="1" id="KW-0472">Membrane</keyword>
<dbReference type="EMBL" id="WWNR01000004">
    <property type="protein sequence ID" value="MZQ89141.1"/>
    <property type="molecule type" value="Genomic_DNA"/>
</dbReference>
<protein>
    <submittedName>
        <fullName evidence="2">Uncharacterized protein</fullName>
    </submittedName>
</protein>
<keyword evidence="3" id="KW-1185">Reference proteome</keyword>
<evidence type="ECO:0000313" key="2">
    <source>
        <dbReference type="EMBL" id="MZQ89141.1"/>
    </source>
</evidence>